<proteinExistence type="inferred from homology"/>
<feature type="compositionally biased region" description="Basic and acidic residues" evidence="5">
    <location>
        <begin position="63"/>
        <end position="77"/>
    </location>
</feature>
<feature type="domain" description="Piwi" evidence="7">
    <location>
        <begin position="597"/>
        <end position="914"/>
    </location>
</feature>
<gene>
    <name evidence="8" type="ORF">P3X46_009934</name>
</gene>
<dbReference type="Gene3D" id="3.30.420.10">
    <property type="entry name" value="Ribonuclease H-like superfamily/Ribonuclease H"/>
    <property type="match status" value="1"/>
</dbReference>
<dbReference type="Gene3D" id="2.170.260.10">
    <property type="entry name" value="paz domain"/>
    <property type="match status" value="1"/>
</dbReference>
<dbReference type="CDD" id="cd02846">
    <property type="entry name" value="PAZ_argonaute_like"/>
    <property type="match status" value="1"/>
</dbReference>
<evidence type="ECO:0000256" key="5">
    <source>
        <dbReference type="SAM" id="MobiDB-lite"/>
    </source>
</evidence>
<dbReference type="Pfam" id="PF16486">
    <property type="entry name" value="ArgoN"/>
    <property type="match status" value="1"/>
</dbReference>
<evidence type="ECO:0000256" key="2">
    <source>
        <dbReference type="ARBA" id="ARBA00022491"/>
    </source>
</evidence>
<dbReference type="InterPro" id="IPR003100">
    <property type="entry name" value="PAZ_dom"/>
</dbReference>
<dbReference type="PROSITE" id="PS50822">
    <property type="entry name" value="PIWI"/>
    <property type="match status" value="1"/>
</dbReference>
<evidence type="ECO:0000256" key="3">
    <source>
        <dbReference type="ARBA" id="ARBA00023158"/>
    </source>
</evidence>
<keyword evidence="4" id="KW-0687">Ribonucleoprotein</keyword>
<evidence type="ECO:0000313" key="8">
    <source>
        <dbReference type="EMBL" id="KAJ9178014.1"/>
    </source>
</evidence>
<comment type="caution">
    <text evidence="8">The sequence shown here is derived from an EMBL/GenBank/DDBJ whole genome shotgun (WGS) entry which is preliminary data.</text>
</comment>
<keyword evidence="9" id="KW-1185">Reference proteome</keyword>
<feature type="compositionally biased region" description="Basic and acidic residues" evidence="5">
    <location>
        <begin position="1"/>
        <end position="11"/>
    </location>
</feature>
<dbReference type="SMART" id="SM01163">
    <property type="entry name" value="DUF1785"/>
    <property type="match status" value="1"/>
</dbReference>
<dbReference type="SUPFAM" id="SSF101690">
    <property type="entry name" value="PAZ domain"/>
    <property type="match status" value="1"/>
</dbReference>
<dbReference type="EMBL" id="JARPOI010000006">
    <property type="protein sequence ID" value="KAJ9178014.1"/>
    <property type="molecule type" value="Genomic_DNA"/>
</dbReference>
<dbReference type="Pfam" id="PF16487">
    <property type="entry name" value="ArgoMid"/>
    <property type="match status" value="1"/>
</dbReference>
<dbReference type="InterPro" id="IPR014811">
    <property type="entry name" value="ArgoL1"/>
</dbReference>
<feature type="domain" description="PAZ" evidence="6">
    <location>
        <begin position="308"/>
        <end position="420"/>
    </location>
</feature>
<dbReference type="Pfam" id="PF16488">
    <property type="entry name" value="ArgoL2"/>
    <property type="match status" value="1"/>
</dbReference>
<dbReference type="InterPro" id="IPR032474">
    <property type="entry name" value="Argonaute_N"/>
</dbReference>
<dbReference type="PANTHER" id="PTHR22891">
    <property type="entry name" value="EUKARYOTIC TRANSLATION INITIATION FACTOR 2C"/>
    <property type="match status" value="1"/>
</dbReference>
<dbReference type="InterPro" id="IPR036085">
    <property type="entry name" value="PAZ_dom_sf"/>
</dbReference>
<dbReference type="Pfam" id="PF02170">
    <property type="entry name" value="PAZ"/>
    <property type="match status" value="1"/>
</dbReference>
<sequence length="953" mass="107756">MSRGGRQDSGREQQSSSPSPSLQRGGGGGRGGRFGRGYVLTSTFTQDTPPLSSASPPISRSPAVEELRRELEQKRTTGDQVTKAGTSPALSKAIRFVPRPGFGTAGRKCVVKANYFLVEIADRDLCRYDVTITPELISRKVNRDIISELVLKYRESQLGNRMPAYDGRKSLYTAGPLPFEYEEFVVKLVEKNNDAGSFGSTMRERQFNVSIKFASKVDVHHLRQFLSGRQMDAPQETIQALDIVLRASPSKKYTTFGWSFFSPKLGPWGELGDGIEYWRGYYQSLRPAQMGLSLNIDVSARSFFEPIMVTDFVAKYLRLRDMSSPLSEQDCIKLKKALMGVRVELSHREYAESHKITGVSNQPLNKLFFTFDDKSTNVSLVQYFRERYNIGLKYTSLPALQVGSRSKPIYLPMEVCRIVEGQRYSKKLNERQVIALLKATCQRPHERENSIKHIIWQNDYNRDELMRNEYGIQVKEELTFIDARVLPPPMLKYHETGVEAYVDPHLGQWNMINKKMVNGGRVEFWTCVNFSLRVNQNLPVEFCGQLIDMCVSKGMGFNPNPILPVQSAHPSQIERALADVHKKCTAKLSNEKKHLQLLIIILPDVNGSYGKIKRVCETELGIVSQCCQPRQAAKLSKQYFENVALKINVKVGGRNTVLNDAIQRRIPLVTDVPTIIFGACVTHPHPGQDTCPSIASVVASMDWPEVTKYRGMVSAQAHREEIIQDLYKSYHDPDRGLVHSGMIRELCIAFKRVTGHKPSRLIFYRFGVSEGQFFQVLLHEMDAIRTACSSLEEGYLPPVTYIVVQKRHHTRLFPVDRRQTDRSGNILPGTVIDTRICHPMEFDFFLKSHAGIQGTSIPTRYHVLYDENHFAADGLQVLTNDLCYTYARCTRSVSIVPPVYYAHLAASRARYYIKCETSDGGSSGGRSTTGSSREEVQPLPLIKDNVKDVMFYC</sequence>
<protein>
    <recommendedName>
        <fullName evidence="10">Piwi domain-containing protein</fullName>
    </recommendedName>
</protein>
<dbReference type="SMART" id="SM00949">
    <property type="entry name" value="PAZ"/>
    <property type="match status" value="1"/>
</dbReference>
<organism evidence="8 9">
    <name type="scientific">Hevea brasiliensis</name>
    <name type="common">Para rubber tree</name>
    <name type="synonym">Siphonia brasiliensis</name>
    <dbReference type="NCBI Taxonomy" id="3981"/>
    <lineage>
        <taxon>Eukaryota</taxon>
        <taxon>Viridiplantae</taxon>
        <taxon>Streptophyta</taxon>
        <taxon>Embryophyta</taxon>
        <taxon>Tracheophyta</taxon>
        <taxon>Spermatophyta</taxon>
        <taxon>Magnoliopsida</taxon>
        <taxon>eudicotyledons</taxon>
        <taxon>Gunneridae</taxon>
        <taxon>Pentapetalae</taxon>
        <taxon>rosids</taxon>
        <taxon>fabids</taxon>
        <taxon>Malpighiales</taxon>
        <taxon>Euphorbiaceae</taxon>
        <taxon>Crotonoideae</taxon>
        <taxon>Micrandreae</taxon>
        <taxon>Hevea</taxon>
    </lineage>
</organism>
<comment type="similarity">
    <text evidence="1">Belongs to the argonaute family. Ago subfamily.</text>
</comment>
<feature type="region of interest" description="Disordered" evidence="5">
    <location>
        <begin position="918"/>
        <end position="937"/>
    </location>
</feature>
<evidence type="ECO:0000313" key="9">
    <source>
        <dbReference type="Proteomes" id="UP001174677"/>
    </source>
</evidence>
<dbReference type="InterPro" id="IPR045246">
    <property type="entry name" value="Piwi_ago-like"/>
</dbReference>
<dbReference type="Pfam" id="PF08699">
    <property type="entry name" value="ArgoL1"/>
    <property type="match status" value="1"/>
</dbReference>
<feature type="compositionally biased region" description="Low complexity" evidence="5">
    <location>
        <begin position="12"/>
        <end position="23"/>
    </location>
</feature>
<dbReference type="Pfam" id="PF02171">
    <property type="entry name" value="Piwi"/>
    <property type="match status" value="1"/>
</dbReference>
<feature type="compositionally biased region" description="Gly residues" evidence="5">
    <location>
        <begin position="24"/>
        <end position="35"/>
    </location>
</feature>
<dbReference type="CDD" id="cd04657">
    <property type="entry name" value="Piwi_ago-like"/>
    <property type="match status" value="1"/>
</dbReference>
<reference evidence="8" key="1">
    <citation type="journal article" date="2023" name="Plant Biotechnol. J.">
        <title>Chromosome-level wild Hevea brasiliensis genome provides new tools for genomic-assisted breeding and valuable loci to elevate rubber yield.</title>
        <authorList>
            <person name="Cheng H."/>
            <person name="Song X."/>
            <person name="Hu Y."/>
            <person name="Wu T."/>
            <person name="Yang Q."/>
            <person name="An Z."/>
            <person name="Feng S."/>
            <person name="Deng Z."/>
            <person name="Wu W."/>
            <person name="Zeng X."/>
            <person name="Tu M."/>
            <person name="Wang X."/>
            <person name="Huang H."/>
        </authorList>
    </citation>
    <scope>NUCLEOTIDE SEQUENCE</scope>
    <source>
        <strain evidence="8">MT/VB/25A 57/8</strain>
    </source>
</reference>
<feature type="compositionally biased region" description="Low complexity" evidence="5">
    <location>
        <begin position="49"/>
        <end position="62"/>
    </location>
</feature>
<dbReference type="InterPro" id="IPR032472">
    <property type="entry name" value="ArgoL2"/>
</dbReference>
<dbReference type="InterPro" id="IPR032473">
    <property type="entry name" value="Argonaute_Mid_dom"/>
</dbReference>
<keyword evidence="2" id="KW-0678">Repressor</keyword>
<keyword evidence="3" id="KW-0943">RNA-mediated gene silencing</keyword>
<evidence type="ECO:0000259" key="6">
    <source>
        <dbReference type="PROSITE" id="PS50821"/>
    </source>
</evidence>
<dbReference type="Proteomes" id="UP001174677">
    <property type="component" value="Chromosome 6"/>
</dbReference>
<evidence type="ECO:0000256" key="4">
    <source>
        <dbReference type="ARBA" id="ARBA00023274"/>
    </source>
</evidence>
<dbReference type="Gene3D" id="3.40.50.2300">
    <property type="match status" value="1"/>
</dbReference>
<feature type="region of interest" description="Disordered" evidence="5">
    <location>
        <begin position="1"/>
        <end position="85"/>
    </location>
</feature>
<accession>A0ABQ9MGI5</accession>
<dbReference type="SMART" id="SM00950">
    <property type="entry name" value="Piwi"/>
    <property type="match status" value="1"/>
</dbReference>
<evidence type="ECO:0000259" key="7">
    <source>
        <dbReference type="PROSITE" id="PS50822"/>
    </source>
</evidence>
<name>A0ABQ9MGI5_HEVBR</name>
<evidence type="ECO:0008006" key="10">
    <source>
        <dbReference type="Google" id="ProtNLM"/>
    </source>
</evidence>
<dbReference type="PROSITE" id="PS50821">
    <property type="entry name" value="PAZ"/>
    <property type="match status" value="1"/>
</dbReference>
<dbReference type="InterPro" id="IPR003165">
    <property type="entry name" value="Piwi"/>
</dbReference>
<evidence type="ECO:0000256" key="1">
    <source>
        <dbReference type="ARBA" id="ARBA00008201"/>
    </source>
</evidence>
<dbReference type="InterPro" id="IPR036397">
    <property type="entry name" value="RNaseH_sf"/>
</dbReference>
<dbReference type="SUPFAM" id="SSF53098">
    <property type="entry name" value="Ribonuclease H-like"/>
    <property type="match status" value="1"/>
</dbReference>
<dbReference type="InterPro" id="IPR012337">
    <property type="entry name" value="RNaseH-like_sf"/>
</dbReference>